<accession>A0A2C9UF35</accession>
<keyword evidence="2" id="KW-0336">GPI-anchor</keyword>
<sequence>MVLQKIWCVVNPSTPHDELLANLDYACTQVGCSQIQLGGSCFYPNTYLHHASFATNLYYQRMGRPLLPLRLTDHYCHFA</sequence>
<dbReference type="Gene3D" id="1.20.58.1040">
    <property type="match status" value="1"/>
</dbReference>
<dbReference type="InterPro" id="IPR012946">
    <property type="entry name" value="X8"/>
</dbReference>
<dbReference type="SMART" id="SM00768">
    <property type="entry name" value="X8"/>
    <property type="match status" value="1"/>
</dbReference>
<gene>
    <name evidence="5" type="ORF">MANES_15G118800</name>
</gene>
<dbReference type="PANTHER" id="PTHR31044:SF101">
    <property type="entry name" value="X8 DOMAIN-CONTAINING PROTEIN"/>
    <property type="match status" value="1"/>
</dbReference>
<evidence type="ECO:0000256" key="1">
    <source>
        <dbReference type="ARBA" id="ARBA00004609"/>
    </source>
</evidence>
<evidence type="ECO:0000256" key="2">
    <source>
        <dbReference type="ARBA" id="ARBA00022622"/>
    </source>
</evidence>
<dbReference type="STRING" id="3983.A0A2C9UF35"/>
<evidence type="ECO:0000256" key="3">
    <source>
        <dbReference type="ARBA" id="ARBA00022729"/>
    </source>
</evidence>
<keyword evidence="2" id="KW-0325">Glycoprotein</keyword>
<dbReference type="GO" id="GO:0005886">
    <property type="term" value="C:plasma membrane"/>
    <property type="evidence" value="ECO:0007669"/>
    <property type="project" value="UniProtKB-SubCell"/>
</dbReference>
<name>A0A2C9UF35_MANES</name>
<proteinExistence type="predicted"/>
<dbReference type="AlphaFoldDB" id="A0A2C9UF35"/>
<dbReference type="InterPro" id="IPR044788">
    <property type="entry name" value="X8_dom_prot"/>
</dbReference>
<keyword evidence="2" id="KW-0472">Membrane</keyword>
<comment type="subcellular location">
    <subcellularLocation>
        <location evidence="1">Cell membrane</location>
        <topology evidence="1">Lipid-anchor</topology>
        <topology evidence="1">GPI-anchor</topology>
    </subcellularLocation>
</comment>
<protein>
    <recommendedName>
        <fullName evidence="4">X8 domain-containing protein</fullName>
    </recommendedName>
</protein>
<evidence type="ECO:0000313" key="5">
    <source>
        <dbReference type="EMBL" id="OAY29118.1"/>
    </source>
</evidence>
<dbReference type="GO" id="GO:0098552">
    <property type="term" value="C:side of membrane"/>
    <property type="evidence" value="ECO:0007669"/>
    <property type="project" value="UniProtKB-KW"/>
</dbReference>
<evidence type="ECO:0000259" key="4">
    <source>
        <dbReference type="SMART" id="SM00768"/>
    </source>
</evidence>
<dbReference type="PANTHER" id="PTHR31044">
    <property type="entry name" value="BETA-1,3 GLUCANASE"/>
    <property type="match status" value="1"/>
</dbReference>
<dbReference type="EMBL" id="CM004401">
    <property type="protein sequence ID" value="OAY29118.1"/>
    <property type="molecule type" value="Genomic_DNA"/>
</dbReference>
<keyword evidence="3" id="KW-0732">Signal</keyword>
<dbReference type="Pfam" id="PF07983">
    <property type="entry name" value="X8"/>
    <property type="match status" value="1"/>
</dbReference>
<keyword evidence="2" id="KW-0449">Lipoprotein</keyword>
<organism evidence="5">
    <name type="scientific">Manihot esculenta</name>
    <name type="common">Cassava</name>
    <name type="synonym">Jatropha manihot</name>
    <dbReference type="NCBI Taxonomy" id="3983"/>
    <lineage>
        <taxon>Eukaryota</taxon>
        <taxon>Viridiplantae</taxon>
        <taxon>Streptophyta</taxon>
        <taxon>Embryophyta</taxon>
        <taxon>Tracheophyta</taxon>
        <taxon>Spermatophyta</taxon>
        <taxon>Magnoliopsida</taxon>
        <taxon>eudicotyledons</taxon>
        <taxon>Gunneridae</taxon>
        <taxon>Pentapetalae</taxon>
        <taxon>rosids</taxon>
        <taxon>fabids</taxon>
        <taxon>Malpighiales</taxon>
        <taxon>Euphorbiaceae</taxon>
        <taxon>Crotonoideae</taxon>
        <taxon>Manihoteae</taxon>
        <taxon>Manihot</taxon>
    </lineage>
</organism>
<feature type="domain" description="X8" evidence="4">
    <location>
        <begin position="6"/>
        <end position="78"/>
    </location>
</feature>
<dbReference type="GO" id="GO:0009506">
    <property type="term" value="C:plasmodesma"/>
    <property type="evidence" value="ECO:0007669"/>
    <property type="project" value="UniProtKB-ARBA"/>
</dbReference>
<reference evidence="5" key="1">
    <citation type="submission" date="2016-02" db="EMBL/GenBank/DDBJ databases">
        <title>WGS assembly of Manihot esculenta.</title>
        <authorList>
            <person name="Bredeson J.V."/>
            <person name="Prochnik S.E."/>
            <person name="Lyons J.B."/>
            <person name="Schmutz J."/>
            <person name="Grimwood J."/>
            <person name="Vrebalov J."/>
            <person name="Bart R.S."/>
            <person name="Amuge T."/>
            <person name="Ferguson M.E."/>
            <person name="Green R."/>
            <person name="Putnam N."/>
            <person name="Stites J."/>
            <person name="Rounsley S."/>
            <person name="Rokhsar D.S."/>
        </authorList>
    </citation>
    <scope>NUCLEOTIDE SEQUENCE [LARGE SCALE GENOMIC DNA]</scope>
    <source>
        <tissue evidence="5">Leaf</tissue>
    </source>
</reference>